<evidence type="ECO:0000256" key="2">
    <source>
        <dbReference type="ARBA" id="ARBA00023125"/>
    </source>
</evidence>
<protein>
    <submittedName>
        <fullName evidence="5">MarR family transcriptional regulator</fullName>
    </submittedName>
</protein>
<dbReference type="InterPro" id="IPR000835">
    <property type="entry name" value="HTH_MarR-typ"/>
</dbReference>
<keyword evidence="2" id="KW-0238">DNA-binding</keyword>
<reference evidence="5" key="1">
    <citation type="submission" date="2023-07" db="EMBL/GenBank/DDBJ databases">
        <title>Genome content predicts the carbon catabolic preferences of heterotrophic bacteria.</title>
        <authorList>
            <person name="Gralka M."/>
        </authorList>
    </citation>
    <scope>NUCLEOTIDE SEQUENCE</scope>
    <source>
        <strain evidence="5">5G01</strain>
    </source>
</reference>
<dbReference type="SMART" id="SM00347">
    <property type="entry name" value="HTH_MARR"/>
    <property type="match status" value="1"/>
</dbReference>
<organism evidence="5 6">
    <name type="scientific">Neptunomonas phycophila</name>
    <dbReference type="NCBI Taxonomy" id="1572645"/>
    <lineage>
        <taxon>Bacteria</taxon>
        <taxon>Pseudomonadati</taxon>
        <taxon>Pseudomonadota</taxon>
        <taxon>Gammaproteobacteria</taxon>
        <taxon>Oceanospirillales</taxon>
        <taxon>Oceanospirillaceae</taxon>
        <taxon>Neptunomonas</taxon>
    </lineage>
</organism>
<dbReference type="PANTHER" id="PTHR42756:SF1">
    <property type="entry name" value="TRANSCRIPTIONAL REPRESSOR OF EMRAB OPERON"/>
    <property type="match status" value="1"/>
</dbReference>
<dbReference type="Pfam" id="PF12802">
    <property type="entry name" value="MarR_2"/>
    <property type="match status" value="1"/>
</dbReference>
<dbReference type="PROSITE" id="PS50995">
    <property type="entry name" value="HTH_MARR_2"/>
    <property type="match status" value="1"/>
</dbReference>
<keyword evidence="3" id="KW-0804">Transcription</keyword>
<keyword evidence="1" id="KW-0805">Transcription regulation</keyword>
<keyword evidence="6" id="KW-1185">Reference proteome</keyword>
<dbReference type="EMBL" id="JAUYVO010000001">
    <property type="protein sequence ID" value="MDP2521121.1"/>
    <property type="molecule type" value="Genomic_DNA"/>
</dbReference>
<dbReference type="InterPro" id="IPR036390">
    <property type="entry name" value="WH_DNA-bd_sf"/>
</dbReference>
<dbReference type="PANTHER" id="PTHR42756">
    <property type="entry name" value="TRANSCRIPTIONAL REGULATOR, MARR"/>
    <property type="match status" value="1"/>
</dbReference>
<comment type="caution">
    <text evidence="5">The sequence shown here is derived from an EMBL/GenBank/DDBJ whole genome shotgun (WGS) entry which is preliminary data.</text>
</comment>
<accession>A0ABT9EPX9</accession>
<dbReference type="Proteomes" id="UP001177341">
    <property type="component" value="Unassembled WGS sequence"/>
</dbReference>
<evidence type="ECO:0000313" key="5">
    <source>
        <dbReference type="EMBL" id="MDP2521121.1"/>
    </source>
</evidence>
<dbReference type="PROSITE" id="PS01117">
    <property type="entry name" value="HTH_MARR_1"/>
    <property type="match status" value="1"/>
</dbReference>
<sequence length="149" mass="17141">MQDSNDFSETIYSLMYVFKVRLRHVIREHTKDINGMHVRTLRLIEQQQPCTALDVSVGLNRDKGQITRLIKELIAHGWIIKTPNPHDKRSQLLALTDQGKSLMTLIAQEEKLIIKTMTNGLSEDQLNTFKQTANQLINNLKQQDTSDIT</sequence>
<dbReference type="InterPro" id="IPR023187">
    <property type="entry name" value="Tscrpt_reg_MarR-type_CS"/>
</dbReference>
<dbReference type="PRINTS" id="PR00598">
    <property type="entry name" value="HTHMARR"/>
</dbReference>
<feature type="domain" description="HTH marR-type" evidence="4">
    <location>
        <begin position="4"/>
        <end position="138"/>
    </location>
</feature>
<evidence type="ECO:0000259" key="4">
    <source>
        <dbReference type="PROSITE" id="PS50995"/>
    </source>
</evidence>
<dbReference type="SUPFAM" id="SSF46785">
    <property type="entry name" value="Winged helix' DNA-binding domain"/>
    <property type="match status" value="1"/>
</dbReference>
<evidence type="ECO:0000313" key="6">
    <source>
        <dbReference type="Proteomes" id="UP001177341"/>
    </source>
</evidence>
<dbReference type="Gene3D" id="1.10.10.10">
    <property type="entry name" value="Winged helix-like DNA-binding domain superfamily/Winged helix DNA-binding domain"/>
    <property type="match status" value="1"/>
</dbReference>
<evidence type="ECO:0000256" key="1">
    <source>
        <dbReference type="ARBA" id="ARBA00023015"/>
    </source>
</evidence>
<proteinExistence type="predicted"/>
<evidence type="ECO:0000256" key="3">
    <source>
        <dbReference type="ARBA" id="ARBA00023163"/>
    </source>
</evidence>
<name>A0ABT9EPX9_9GAMM</name>
<dbReference type="RefSeq" id="WP_303495397.1">
    <property type="nucleotide sequence ID" value="NZ_JAUOPL010000001.1"/>
</dbReference>
<gene>
    <name evidence="5" type="ORF">Q8W30_00940</name>
</gene>
<dbReference type="InterPro" id="IPR036388">
    <property type="entry name" value="WH-like_DNA-bd_sf"/>
</dbReference>